<evidence type="ECO:0000313" key="6">
    <source>
        <dbReference type="Proteomes" id="UP000520198"/>
    </source>
</evidence>
<dbReference type="GO" id="GO:0004016">
    <property type="term" value="F:adenylate cyclase activity"/>
    <property type="evidence" value="ECO:0007669"/>
    <property type="project" value="UniProtKB-ARBA"/>
</dbReference>
<dbReference type="PROSITE" id="PS50005">
    <property type="entry name" value="TPR"/>
    <property type="match status" value="2"/>
</dbReference>
<dbReference type="PANTHER" id="PTHR44858">
    <property type="entry name" value="TETRATRICOPEPTIDE REPEAT PROTEIN 6"/>
    <property type="match status" value="1"/>
</dbReference>
<dbReference type="Proteomes" id="UP000520198">
    <property type="component" value="Unassembled WGS sequence"/>
</dbReference>
<dbReference type="PROSITE" id="PS50125">
    <property type="entry name" value="GUANYLATE_CYCLASE_2"/>
    <property type="match status" value="1"/>
</dbReference>
<gene>
    <name evidence="5" type="ORF">HT585_21940</name>
</gene>
<dbReference type="NCBIfam" id="NF047558">
    <property type="entry name" value="TPR_END_plus"/>
    <property type="match status" value="1"/>
</dbReference>
<keyword evidence="1" id="KW-0677">Repeat</keyword>
<dbReference type="PROSITE" id="PS50293">
    <property type="entry name" value="TPR_REGION"/>
    <property type="match status" value="2"/>
</dbReference>
<dbReference type="RefSeq" id="WP_176354937.1">
    <property type="nucleotide sequence ID" value="NZ_JABWDU010000006.1"/>
</dbReference>
<dbReference type="InterPro" id="IPR011990">
    <property type="entry name" value="TPR-like_helical_dom_sf"/>
</dbReference>
<dbReference type="AlphaFoldDB" id="A0A7Y6Q9F6"/>
<feature type="repeat" description="TPR" evidence="3">
    <location>
        <begin position="433"/>
        <end position="466"/>
    </location>
</feature>
<dbReference type="Gene3D" id="3.40.50.10070">
    <property type="entry name" value="TolB, N-terminal domain"/>
    <property type="match status" value="1"/>
</dbReference>
<accession>A0A7Y6Q9F6</accession>
<dbReference type="InterPro" id="IPR001054">
    <property type="entry name" value="A/G_cyclase"/>
</dbReference>
<keyword evidence="6" id="KW-1185">Reference proteome</keyword>
<name>A0A7Y6Q9F6_9HYPH</name>
<proteinExistence type="predicted"/>
<sequence>MKNALDCPLHHGDEFGGYLERRLAAILAADVVGYSRLIGADETGTLAAMKRHKTELVDPKVSRHKGRIVKLTGDGILVEFASVVNAVACAVDIQRGMLIRNEDVPQLKRIELRIGVHLGDVIVEDGDIFGDGVNVAARLEGLAEPSGIAVSASVRDHVGSRLDVGFVDKGQHALKNIAAGVHVYSVALGAPTKIAKVVNGTHTVTVDDGYGLSVAVLPFTNMSHDPEQEYFSDGITEDIITDLSKISRLHVVARNTVFTYKGRSVRVKTAAQELGVRFILEGSVRKAGGRVRITGQLIDALTGTHLWADRYDRDLTDIFAIQDEITHAIVNQLRIKLLPEEKKAIERDPTTSVEAYTYYLRGRRFSHAWTRSYLLLARRMFQKAVELDPNFARAYAGIADCESALRDWHEHEFPLESILSTSARALELDPDLAEAHASRGLVLHQDGQSEEAVAEFERALALDPQLYEANFHYGRFLFMRGEFETAIEFFKRAAEIRPDDYLSPIHLMSAYKSLGQETERGHWAKIGISRAERALESHPENSGPAHRGALALAHMGEADRAREWAACAIAIDPDDIVARYNTACVYSILGDVDTALDMLESLLPKSSCYQLLWFKQDSDLDAVRHHVRFQAMVEAIAQCEAVKH</sequence>
<organism evidence="5 6">
    <name type="scientific">Ensifer oleiphilus</name>
    <dbReference type="NCBI Taxonomy" id="2742698"/>
    <lineage>
        <taxon>Bacteria</taxon>
        <taxon>Pseudomonadati</taxon>
        <taxon>Pseudomonadota</taxon>
        <taxon>Alphaproteobacteria</taxon>
        <taxon>Hyphomicrobiales</taxon>
        <taxon>Rhizobiaceae</taxon>
        <taxon>Sinorhizobium/Ensifer group</taxon>
        <taxon>Ensifer</taxon>
    </lineage>
</organism>
<dbReference type="SUPFAM" id="SSF55073">
    <property type="entry name" value="Nucleotide cyclase"/>
    <property type="match status" value="1"/>
</dbReference>
<dbReference type="GO" id="GO:0035556">
    <property type="term" value="P:intracellular signal transduction"/>
    <property type="evidence" value="ECO:0007669"/>
    <property type="project" value="InterPro"/>
</dbReference>
<dbReference type="Pfam" id="PF13432">
    <property type="entry name" value="TPR_16"/>
    <property type="match status" value="1"/>
</dbReference>
<evidence type="ECO:0000259" key="4">
    <source>
        <dbReference type="PROSITE" id="PS50125"/>
    </source>
</evidence>
<dbReference type="SUPFAM" id="SSF48452">
    <property type="entry name" value="TPR-like"/>
    <property type="match status" value="1"/>
</dbReference>
<dbReference type="Pfam" id="PF00211">
    <property type="entry name" value="Guanylate_cyc"/>
    <property type="match status" value="1"/>
</dbReference>
<comment type="caution">
    <text evidence="5">The sequence shown here is derived from an EMBL/GenBank/DDBJ whole genome shotgun (WGS) entry which is preliminary data.</text>
</comment>
<dbReference type="EMBL" id="JABWDU010000006">
    <property type="protein sequence ID" value="NVD41533.1"/>
    <property type="molecule type" value="Genomic_DNA"/>
</dbReference>
<evidence type="ECO:0000256" key="3">
    <source>
        <dbReference type="PROSITE-ProRule" id="PRU00339"/>
    </source>
</evidence>
<dbReference type="InterPro" id="IPR019734">
    <property type="entry name" value="TPR_rpt"/>
</dbReference>
<dbReference type="GO" id="GO:0009190">
    <property type="term" value="P:cyclic nucleotide biosynthetic process"/>
    <property type="evidence" value="ECO:0007669"/>
    <property type="project" value="InterPro"/>
</dbReference>
<dbReference type="Gene3D" id="3.30.70.1230">
    <property type="entry name" value="Nucleotide cyclase"/>
    <property type="match status" value="1"/>
</dbReference>
<dbReference type="InterPro" id="IPR050498">
    <property type="entry name" value="Ycf3"/>
</dbReference>
<dbReference type="GO" id="GO:0046813">
    <property type="term" value="P:receptor-mediated virion attachment to host cell"/>
    <property type="evidence" value="ECO:0007669"/>
    <property type="project" value="TreeGrafter"/>
</dbReference>
<dbReference type="Gene3D" id="1.25.40.10">
    <property type="entry name" value="Tetratricopeptide repeat domain"/>
    <property type="match status" value="2"/>
</dbReference>
<keyword evidence="2 3" id="KW-0802">TPR repeat</keyword>
<dbReference type="CDD" id="cd07302">
    <property type="entry name" value="CHD"/>
    <property type="match status" value="1"/>
</dbReference>
<dbReference type="PANTHER" id="PTHR44858:SF1">
    <property type="entry name" value="UDP-N-ACETYLGLUCOSAMINE--PEPTIDE N-ACETYLGLUCOSAMINYLTRANSFERASE SPINDLY-RELATED"/>
    <property type="match status" value="1"/>
</dbReference>
<feature type="repeat" description="TPR" evidence="3">
    <location>
        <begin position="467"/>
        <end position="500"/>
    </location>
</feature>
<feature type="domain" description="Guanylate cyclase" evidence="4">
    <location>
        <begin position="25"/>
        <end position="140"/>
    </location>
</feature>
<dbReference type="SMART" id="SM00028">
    <property type="entry name" value="TPR"/>
    <property type="match status" value="3"/>
</dbReference>
<protein>
    <submittedName>
        <fullName evidence="5">Tetratricopeptide repeat protein</fullName>
    </submittedName>
</protein>
<dbReference type="InterPro" id="IPR029787">
    <property type="entry name" value="Nucleotide_cyclase"/>
</dbReference>
<evidence type="ECO:0000256" key="1">
    <source>
        <dbReference type="ARBA" id="ARBA00022737"/>
    </source>
</evidence>
<dbReference type="GO" id="GO:0009279">
    <property type="term" value="C:cell outer membrane"/>
    <property type="evidence" value="ECO:0007669"/>
    <property type="project" value="TreeGrafter"/>
</dbReference>
<evidence type="ECO:0000256" key="2">
    <source>
        <dbReference type="ARBA" id="ARBA00022803"/>
    </source>
</evidence>
<reference evidence="5 6" key="1">
    <citation type="submission" date="2020-06" db="EMBL/GenBank/DDBJ databases">
        <authorList>
            <person name="Grouzdev D.S."/>
        </authorList>
    </citation>
    <scope>NUCLEOTIDE SEQUENCE [LARGE SCALE GENOMIC DNA]</scope>
    <source>
        <strain evidence="5 6">HO-A22</strain>
    </source>
</reference>
<evidence type="ECO:0000313" key="5">
    <source>
        <dbReference type="EMBL" id="NVD41533.1"/>
    </source>
</evidence>